<evidence type="ECO:0000256" key="2">
    <source>
        <dbReference type="ARBA" id="ARBA00022448"/>
    </source>
</evidence>
<keyword evidence="8 9" id="KW-0472">Membrane</keyword>
<comment type="caution">
    <text evidence="11">The sequence shown here is derived from an EMBL/GenBank/DDBJ whole genome shotgun (WGS) entry which is preliminary data.</text>
</comment>
<keyword evidence="3 9" id="KW-0812">Transmembrane</keyword>
<feature type="transmembrane region" description="Helical" evidence="9">
    <location>
        <begin position="202"/>
        <end position="222"/>
    </location>
</feature>
<evidence type="ECO:0000313" key="12">
    <source>
        <dbReference type="Proteomes" id="UP001213000"/>
    </source>
</evidence>
<comment type="subcellular location">
    <subcellularLocation>
        <location evidence="9">Endoplasmic reticulum membrane</location>
        <topology evidence="9">Multi-pass membrane protein</topology>
    </subcellularLocation>
    <subcellularLocation>
        <location evidence="9">Golgi apparatus membrane</location>
        <topology evidence="9">Multi-pass membrane protein</topology>
    </subcellularLocation>
</comment>
<dbReference type="PANTHER" id="PTHR14083">
    <property type="entry name" value="YIP1 INTERACTING FACTOR HOMOLOG YIF1 PROTEIN"/>
    <property type="match status" value="1"/>
</dbReference>
<keyword evidence="2 9" id="KW-0813">Transport</keyword>
<evidence type="ECO:0000256" key="5">
    <source>
        <dbReference type="ARBA" id="ARBA00022927"/>
    </source>
</evidence>
<dbReference type="PANTHER" id="PTHR14083:SF0">
    <property type="entry name" value="YIP1D-INTERACTING FACTOR 1, ISOFORM C"/>
    <property type="match status" value="1"/>
</dbReference>
<feature type="transmembrane region" description="Helical" evidence="9">
    <location>
        <begin position="234"/>
        <end position="255"/>
    </location>
</feature>
<dbReference type="InterPro" id="IPR005578">
    <property type="entry name" value="Yif1_fam"/>
</dbReference>
<evidence type="ECO:0000256" key="8">
    <source>
        <dbReference type="ARBA" id="ARBA00023136"/>
    </source>
</evidence>
<keyword evidence="7 9" id="KW-0333">Golgi apparatus</keyword>
<dbReference type="GO" id="GO:0006888">
    <property type="term" value="P:endoplasmic reticulum to Golgi vesicle-mediated transport"/>
    <property type="evidence" value="ECO:0007669"/>
    <property type="project" value="UniProtKB-UniRule"/>
</dbReference>
<feature type="transmembrane region" description="Helical" evidence="9">
    <location>
        <begin position="343"/>
        <end position="363"/>
    </location>
</feature>
<dbReference type="GO" id="GO:0005789">
    <property type="term" value="C:endoplasmic reticulum membrane"/>
    <property type="evidence" value="ECO:0007669"/>
    <property type="project" value="UniProtKB-SubCell"/>
</dbReference>
<keyword evidence="6 9" id="KW-1133">Transmembrane helix</keyword>
<keyword evidence="4 9" id="KW-0256">Endoplasmic reticulum</keyword>
<dbReference type="Proteomes" id="UP001213000">
    <property type="component" value="Unassembled WGS sequence"/>
</dbReference>
<feature type="transmembrane region" description="Helical" evidence="9">
    <location>
        <begin position="292"/>
        <end position="309"/>
    </location>
</feature>
<feature type="transmembrane region" description="Helical" evidence="9">
    <location>
        <begin position="267"/>
        <end position="286"/>
    </location>
</feature>
<feature type="compositionally biased region" description="Pro residues" evidence="10">
    <location>
        <begin position="8"/>
        <end position="30"/>
    </location>
</feature>
<evidence type="ECO:0000256" key="7">
    <source>
        <dbReference type="ARBA" id="ARBA00023034"/>
    </source>
</evidence>
<evidence type="ECO:0000256" key="4">
    <source>
        <dbReference type="ARBA" id="ARBA00022824"/>
    </source>
</evidence>
<protein>
    <recommendedName>
        <fullName evidence="9">Protein YIF1</fullName>
    </recommendedName>
</protein>
<comment type="similarity">
    <text evidence="1 9">Belongs to the YIF1 family.</text>
</comment>
<accession>A0AAD5YVW9</accession>
<organism evidence="11 12">
    <name type="scientific">Leucocoprinus birnbaumii</name>
    <dbReference type="NCBI Taxonomy" id="56174"/>
    <lineage>
        <taxon>Eukaryota</taxon>
        <taxon>Fungi</taxon>
        <taxon>Dikarya</taxon>
        <taxon>Basidiomycota</taxon>
        <taxon>Agaricomycotina</taxon>
        <taxon>Agaricomycetes</taxon>
        <taxon>Agaricomycetidae</taxon>
        <taxon>Agaricales</taxon>
        <taxon>Agaricineae</taxon>
        <taxon>Agaricaceae</taxon>
        <taxon>Leucocoprinus</taxon>
    </lineage>
</organism>
<dbReference type="GO" id="GO:0005793">
    <property type="term" value="C:endoplasmic reticulum-Golgi intermediate compartment"/>
    <property type="evidence" value="ECO:0007669"/>
    <property type="project" value="UniProtKB-UniRule"/>
</dbReference>
<evidence type="ECO:0000256" key="1">
    <source>
        <dbReference type="ARBA" id="ARBA00009727"/>
    </source>
</evidence>
<dbReference type="GO" id="GO:0015031">
    <property type="term" value="P:protein transport"/>
    <property type="evidence" value="ECO:0007669"/>
    <property type="project" value="UniProtKB-KW"/>
</dbReference>
<feature type="region of interest" description="Disordered" evidence="10">
    <location>
        <begin position="1"/>
        <end position="93"/>
    </location>
</feature>
<dbReference type="GO" id="GO:0000139">
    <property type="term" value="C:Golgi membrane"/>
    <property type="evidence" value="ECO:0007669"/>
    <property type="project" value="UniProtKB-SubCell"/>
</dbReference>
<evidence type="ECO:0000256" key="9">
    <source>
        <dbReference type="RuleBase" id="RU368073"/>
    </source>
</evidence>
<gene>
    <name evidence="11" type="ORF">NP233_g4032</name>
</gene>
<evidence type="ECO:0000313" key="11">
    <source>
        <dbReference type="EMBL" id="KAJ3570993.1"/>
    </source>
</evidence>
<comment type="function">
    <text evidence="9">Has a role in transport between endoplasmic reticulum and Golgi.</text>
</comment>
<dbReference type="GO" id="GO:0030134">
    <property type="term" value="C:COPII-coated ER to Golgi transport vesicle"/>
    <property type="evidence" value="ECO:0007669"/>
    <property type="project" value="TreeGrafter"/>
</dbReference>
<name>A0AAD5YVW9_9AGAR</name>
<sequence length="370" mass="40644">MSQFQSQSPPPLRHPVPTHPAYIPEPPSTPVSPQGYQRYSSSPGPQQQSAPAMQGYASGHVPAYTSPFGHNQPQNSFHGGYQAPSQGAPPTGNMAPANGATNIPPPDFGAWGIDGATAQLGMQLGHSAVAAGQEYMQRNFGTLFPSTNLKHHFNVSNSYVMLKLKLILFPWAHRPWVRKVRRAENGQSEWVPPRDDINSPDLYIPVMAIVTYILLTAIHKGLEKNFNPKILGESASRAIAVVILDFIFVKLGCYFLNIQGASQVVDLIAYGGYKFVGVIATIIAGFLKSGPIWTLVFVYAFLANAFFLLRSLRSVVLPDPSISISTNPNPTVTVNPAQRRRRITFLFFEAVLQILYMAILMMLRKGTLRD</sequence>
<dbReference type="Pfam" id="PF03878">
    <property type="entry name" value="YIF1"/>
    <property type="match status" value="1"/>
</dbReference>
<reference evidence="11" key="1">
    <citation type="submission" date="2022-07" db="EMBL/GenBank/DDBJ databases">
        <title>Genome Sequence of Leucocoprinus birnbaumii.</title>
        <authorList>
            <person name="Buettner E."/>
        </authorList>
    </citation>
    <scope>NUCLEOTIDE SEQUENCE</scope>
    <source>
        <strain evidence="11">VT141</strain>
    </source>
</reference>
<evidence type="ECO:0000256" key="10">
    <source>
        <dbReference type="SAM" id="MobiDB-lite"/>
    </source>
</evidence>
<dbReference type="AlphaFoldDB" id="A0AAD5YVW9"/>
<keyword evidence="12" id="KW-1185">Reference proteome</keyword>
<dbReference type="EMBL" id="JANIEX010000207">
    <property type="protein sequence ID" value="KAJ3570993.1"/>
    <property type="molecule type" value="Genomic_DNA"/>
</dbReference>
<evidence type="ECO:0000256" key="3">
    <source>
        <dbReference type="ARBA" id="ARBA00022692"/>
    </source>
</evidence>
<feature type="compositionally biased region" description="Polar residues" evidence="10">
    <location>
        <begin position="68"/>
        <end position="77"/>
    </location>
</feature>
<evidence type="ECO:0000256" key="6">
    <source>
        <dbReference type="ARBA" id="ARBA00022989"/>
    </source>
</evidence>
<feature type="compositionally biased region" description="Low complexity" evidence="10">
    <location>
        <begin position="40"/>
        <end position="55"/>
    </location>
</feature>
<keyword evidence="5 9" id="KW-0653">Protein transport</keyword>
<proteinExistence type="inferred from homology"/>